<evidence type="ECO:0000256" key="7">
    <source>
        <dbReference type="ARBA" id="ARBA00023242"/>
    </source>
</evidence>
<name>A0A061SL29_9CHLO</name>
<comment type="function">
    <text evidence="8">Regulates cellular senescence through inhibition of PTEN translation. Acts as a pro-apoptotic regulator in response to DNA damage.</text>
</comment>
<comment type="similarity">
    <text evidence="9">Belongs to the universal ribosomal protein uL1 family. Highly divergent.</text>
</comment>
<feature type="region of interest" description="Disordered" evidence="11">
    <location>
        <begin position="251"/>
        <end position="283"/>
    </location>
</feature>
<keyword evidence="2" id="KW-1017">Isopeptide bond</keyword>
<dbReference type="FunFam" id="3.40.50.790:FF:000004">
    <property type="entry name" value="Ribosomal L1 domain-containing 1-like 1"/>
    <property type="match status" value="1"/>
</dbReference>
<dbReference type="GO" id="GO:0005730">
    <property type="term" value="C:nucleolus"/>
    <property type="evidence" value="ECO:0007669"/>
    <property type="project" value="UniProtKB-SubCell"/>
</dbReference>
<evidence type="ECO:0000256" key="1">
    <source>
        <dbReference type="ARBA" id="ARBA00004604"/>
    </source>
</evidence>
<dbReference type="Pfam" id="PF00687">
    <property type="entry name" value="Ribosomal_L1"/>
    <property type="match status" value="1"/>
</dbReference>
<protein>
    <recommendedName>
        <fullName evidence="10">Ribosomal L1 domain-containing protein 1</fullName>
    </recommendedName>
</protein>
<dbReference type="EMBL" id="GBEZ01001217">
    <property type="protein sequence ID" value="JAC83739.1"/>
    <property type="molecule type" value="Transcribed_RNA"/>
</dbReference>
<dbReference type="Gene3D" id="3.40.50.790">
    <property type="match status" value="1"/>
</dbReference>
<evidence type="ECO:0000256" key="2">
    <source>
        <dbReference type="ARBA" id="ARBA00022499"/>
    </source>
</evidence>
<dbReference type="InterPro" id="IPR050257">
    <property type="entry name" value="eL8/uL1-like"/>
</dbReference>
<dbReference type="CDD" id="cd00403">
    <property type="entry name" value="Ribosomal_L1"/>
    <property type="match status" value="1"/>
</dbReference>
<dbReference type="InterPro" id="IPR016095">
    <property type="entry name" value="Ribosomal_uL1_3-a/b-sand"/>
</dbReference>
<evidence type="ECO:0000256" key="8">
    <source>
        <dbReference type="ARBA" id="ARBA00054167"/>
    </source>
</evidence>
<evidence type="ECO:0000256" key="11">
    <source>
        <dbReference type="SAM" id="MobiDB-lite"/>
    </source>
</evidence>
<proteinExistence type="inferred from homology"/>
<evidence type="ECO:0000256" key="4">
    <source>
        <dbReference type="ARBA" id="ARBA00022843"/>
    </source>
</evidence>
<keyword evidence="7" id="KW-0539">Nucleus</keyword>
<dbReference type="GO" id="GO:0003723">
    <property type="term" value="F:RNA binding"/>
    <property type="evidence" value="ECO:0007669"/>
    <property type="project" value="InterPro"/>
</dbReference>
<dbReference type="AlphaFoldDB" id="A0A061SL29"/>
<comment type="subcellular location">
    <subcellularLocation>
        <location evidence="1">Nucleus</location>
        <location evidence="1">Nucleolus</location>
    </subcellularLocation>
</comment>
<organism evidence="12">
    <name type="scientific">Tetraselmis sp. GSL018</name>
    <dbReference type="NCBI Taxonomy" id="582737"/>
    <lineage>
        <taxon>Eukaryota</taxon>
        <taxon>Viridiplantae</taxon>
        <taxon>Chlorophyta</taxon>
        <taxon>core chlorophytes</taxon>
        <taxon>Chlorodendrophyceae</taxon>
        <taxon>Chlorodendrales</taxon>
        <taxon>Chlorodendraceae</taxon>
        <taxon>Tetraselmis</taxon>
    </lineage>
</organism>
<sequence>MAPPQASLSPETVRRAVVALQKYTGQNKESATSLLDDDNQLIYLQIVLKKKPATPGKLKPQRIPLPHPLWNLDDNDICLIVKDRDDESKKAAKKRLAEENKSGVNKVVGVSQLRKKYEAYEAKRALCKQYDLFLADDRVIPMLPRLLGKFFLKRKKQPIPVNLASRNWSAEIDKAVGATYMLPASGQSLGIKVARTAFAVEGAVENVLAVMEAAVEKIPKKWSNVQAVFLKTADSVALPLMQSLPEDTSSRIALAPPSQPAAKAPAEAFPPENGAGPRTGKVVKLAKKKAASKKLGVSAR</sequence>
<keyword evidence="4" id="KW-0832">Ubl conjugation</keyword>
<dbReference type="InterPro" id="IPR023674">
    <property type="entry name" value="Ribosomal_uL1-like"/>
</dbReference>
<gene>
    <name evidence="12" type="primary">UTP30</name>
    <name evidence="12" type="ORF">TSPGSL018_2643</name>
</gene>
<evidence type="ECO:0000256" key="3">
    <source>
        <dbReference type="ARBA" id="ARBA00022553"/>
    </source>
</evidence>
<dbReference type="SUPFAM" id="SSF56808">
    <property type="entry name" value="Ribosomal protein L1"/>
    <property type="match status" value="1"/>
</dbReference>
<evidence type="ECO:0000256" key="5">
    <source>
        <dbReference type="ARBA" id="ARBA00022990"/>
    </source>
</evidence>
<evidence type="ECO:0000256" key="9">
    <source>
        <dbReference type="ARBA" id="ARBA00061550"/>
    </source>
</evidence>
<reference evidence="12" key="1">
    <citation type="submission" date="2014-05" db="EMBL/GenBank/DDBJ databases">
        <title>The transcriptome of the halophilic microalga Tetraselmis sp. GSL018 isolated from the Great Salt Lake, Utah.</title>
        <authorList>
            <person name="Jinkerson R.E."/>
            <person name="D'Adamo S."/>
            <person name="Posewitz M.C."/>
        </authorList>
    </citation>
    <scope>NUCLEOTIDE SEQUENCE</scope>
    <source>
        <strain evidence="12">GSL018</strain>
    </source>
</reference>
<dbReference type="InterPro" id="IPR028364">
    <property type="entry name" value="Ribosomal_uL1/biogenesis"/>
</dbReference>
<keyword evidence="6" id="KW-0175">Coiled coil</keyword>
<feature type="compositionally biased region" description="Low complexity" evidence="11">
    <location>
        <begin position="253"/>
        <end position="271"/>
    </location>
</feature>
<evidence type="ECO:0000256" key="10">
    <source>
        <dbReference type="ARBA" id="ARBA00070787"/>
    </source>
</evidence>
<evidence type="ECO:0000256" key="6">
    <source>
        <dbReference type="ARBA" id="ARBA00023054"/>
    </source>
</evidence>
<keyword evidence="3" id="KW-0597">Phosphoprotein</keyword>
<dbReference type="PANTHER" id="PTHR23105">
    <property type="entry name" value="RIBOSOMAL PROTEIN L7AE FAMILY MEMBER"/>
    <property type="match status" value="1"/>
</dbReference>
<accession>A0A061SL29</accession>
<evidence type="ECO:0000313" key="12">
    <source>
        <dbReference type="EMBL" id="JAC83739.1"/>
    </source>
</evidence>
<keyword evidence="5" id="KW-0007">Acetylation</keyword>